<organism evidence="1 2">
    <name type="scientific">Echinicola pacifica</name>
    <dbReference type="NCBI Taxonomy" id="346377"/>
    <lineage>
        <taxon>Bacteria</taxon>
        <taxon>Pseudomonadati</taxon>
        <taxon>Bacteroidota</taxon>
        <taxon>Cytophagia</taxon>
        <taxon>Cytophagales</taxon>
        <taxon>Cyclobacteriaceae</taxon>
        <taxon>Echinicola</taxon>
    </lineage>
</organism>
<dbReference type="RefSeq" id="WP_018473151.1">
    <property type="nucleotide sequence ID" value="NZ_BMWX01000003.1"/>
</dbReference>
<protein>
    <recommendedName>
        <fullName evidence="3">Tetratricopeptide repeat protein</fullName>
    </recommendedName>
</protein>
<reference evidence="1" key="2">
    <citation type="submission" date="2020-09" db="EMBL/GenBank/DDBJ databases">
        <authorList>
            <person name="Sun Q."/>
            <person name="Kim S."/>
        </authorList>
    </citation>
    <scope>NUCLEOTIDE SEQUENCE</scope>
    <source>
        <strain evidence="1">KCTC 12368</strain>
    </source>
</reference>
<keyword evidence="2" id="KW-1185">Reference proteome</keyword>
<evidence type="ECO:0008006" key="3">
    <source>
        <dbReference type="Google" id="ProtNLM"/>
    </source>
</evidence>
<dbReference type="EMBL" id="BMWX01000003">
    <property type="protein sequence ID" value="GGZ26813.1"/>
    <property type="molecule type" value="Genomic_DNA"/>
</dbReference>
<comment type="caution">
    <text evidence="1">The sequence shown here is derived from an EMBL/GenBank/DDBJ whole genome shotgun (WGS) entry which is preliminary data.</text>
</comment>
<proteinExistence type="predicted"/>
<evidence type="ECO:0000313" key="1">
    <source>
        <dbReference type="EMBL" id="GGZ26813.1"/>
    </source>
</evidence>
<evidence type="ECO:0000313" key="2">
    <source>
        <dbReference type="Proteomes" id="UP000619457"/>
    </source>
</evidence>
<dbReference type="Proteomes" id="UP000619457">
    <property type="component" value="Unassembled WGS sequence"/>
</dbReference>
<dbReference type="AlphaFoldDB" id="A0A918UQD5"/>
<reference evidence="1" key="1">
    <citation type="journal article" date="2014" name="Int. J. Syst. Evol. Microbiol.">
        <title>Complete genome sequence of Corynebacterium casei LMG S-19264T (=DSM 44701T), isolated from a smear-ripened cheese.</title>
        <authorList>
            <consortium name="US DOE Joint Genome Institute (JGI-PGF)"/>
            <person name="Walter F."/>
            <person name="Albersmeier A."/>
            <person name="Kalinowski J."/>
            <person name="Ruckert C."/>
        </authorList>
    </citation>
    <scope>NUCLEOTIDE SEQUENCE</scope>
    <source>
        <strain evidence="1">KCTC 12368</strain>
    </source>
</reference>
<gene>
    <name evidence="1" type="ORF">GCM10007049_19420</name>
</gene>
<accession>A0A918UQD5</accession>
<sequence>MNAAELLQIIQRPNELSKEDFRALIKLHETFPYFLVPKVLAAKYEQKIAGSSSKELLHWAAVESPDRSWLKQLIEEEVVLPGESSKNIAPAKDPEAIIQQEKENPPAINSRAEVLKKLEENLNKLRKPEAENPGKTPEVKAVDAAEAAVPAAEEIEAMEPAKKKKAGIKRKGGDDLIETIRQKEKKEIKDAKKQEQMDIIKAFSSKDIKLAAIKENEDSKKLADLSESSTVLSDKLISESYAKLLLKQGKKEKAKGIYRKLSLKFPKKKAYFAELLKELEG</sequence>
<name>A0A918UQD5_9BACT</name>